<feature type="transmembrane region" description="Helical" evidence="6">
    <location>
        <begin position="222"/>
        <end position="239"/>
    </location>
</feature>
<feature type="transmembrane region" description="Helical" evidence="6">
    <location>
        <begin position="121"/>
        <end position="142"/>
    </location>
</feature>
<keyword evidence="5 6" id="KW-0472">Membrane</keyword>
<accession>A0A0H5R5D4</accession>
<evidence type="ECO:0000256" key="1">
    <source>
        <dbReference type="ARBA" id="ARBA00004141"/>
    </source>
</evidence>
<keyword evidence="3 6" id="KW-0812">Transmembrane</keyword>
<feature type="transmembrane region" description="Helical" evidence="6">
    <location>
        <begin position="194"/>
        <end position="216"/>
    </location>
</feature>
<evidence type="ECO:0000256" key="6">
    <source>
        <dbReference type="RuleBase" id="RU368066"/>
    </source>
</evidence>
<dbReference type="PANTHER" id="PTHR12385:SF4">
    <property type="entry name" value="PROTEIN PNS1"/>
    <property type="match status" value="1"/>
</dbReference>
<evidence type="ECO:0000256" key="2">
    <source>
        <dbReference type="ARBA" id="ARBA00007168"/>
    </source>
</evidence>
<feature type="transmembrane region" description="Helical" evidence="6">
    <location>
        <begin position="444"/>
        <end position="465"/>
    </location>
</feature>
<dbReference type="GO" id="GO:0022857">
    <property type="term" value="F:transmembrane transporter activity"/>
    <property type="evidence" value="ECO:0007669"/>
    <property type="project" value="UniProtKB-UniRule"/>
</dbReference>
<feature type="transmembrane region" description="Helical" evidence="6">
    <location>
        <begin position="162"/>
        <end position="182"/>
    </location>
</feature>
<evidence type="ECO:0000256" key="7">
    <source>
        <dbReference type="SAM" id="MobiDB-lite"/>
    </source>
</evidence>
<keyword evidence="4 6" id="KW-1133">Transmembrane helix</keyword>
<evidence type="ECO:0000256" key="3">
    <source>
        <dbReference type="ARBA" id="ARBA00022692"/>
    </source>
</evidence>
<comment type="function">
    <text evidence="6">Choline transporter.</text>
</comment>
<sequence>GLRHYHFSTAVSTLLIIVYLDRETMDNSAQNGTRAVNQRYNGYPPSQQHPPDGLNSGEYSGDAHSHLTLNPYLQPNPDLIPSSAIPDSVNVQTVSPSSAQHFGHAVIHNESRVEDKTYKDLIWAFLFFAHLIVVIILAAIELKKTGMRSDINSGNEWIMTKSAAMCIVATSITGMVFGIAWLRFLTIPFVSKCIIGVSTAGTASILFVNGAALIIFGHPLYAIGPLVSGLVIIAMYALFRNRMRFTAVLLEMAAACIQKHETVQIVAIMAQLVMLAFCGFYITCFYNIFRTGTLWMIAPLAFSMCWTSAVIYSVLFISCVGMSGTWYFQSSMKNVVSSSVKNACTTSFGSACLGSLIISIIKTLRFLLEQAQNSAVRENDGLAYCFVDCLLGCLEAIVGFITDYAYVYVGIWGQTFCKGAQNTWQVITTNGLNMAVSNNFVNSVAFFSAILGGFISVGAGAGVYFLNGAADETSTTVLALLWCLLIGALATSIMIVPLSTSVFTFVILWLEDPSALATTHAEFSDRLVAITSELVSRT</sequence>
<feature type="compositionally biased region" description="Polar residues" evidence="7">
    <location>
        <begin position="36"/>
        <end position="46"/>
    </location>
</feature>
<dbReference type="AlphaFoldDB" id="A0A0H5R5D4"/>
<evidence type="ECO:0000313" key="8">
    <source>
        <dbReference type="EMBL" id="CRZ09091.1"/>
    </source>
</evidence>
<evidence type="ECO:0000256" key="4">
    <source>
        <dbReference type="ARBA" id="ARBA00022989"/>
    </source>
</evidence>
<dbReference type="EMBL" id="HACM01008649">
    <property type="protein sequence ID" value="CRZ09091.1"/>
    <property type="molecule type" value="Transcribed_RNA"/>
</dbReference>
<evidence type="ECO:0000256" key="5">
    <source>
        <dbReference type="ARBA" id="ARBA00023136"/>
    </source>
</evidence>
<name>A0A0H5R5D4_9EUKA</name>
<proteinExistence type="inferred from homology"/>
<dbReference type="GO" id="GO:0005886">
    <property type="term" value="C:plasma membrane"/>
    <property type="evidence" value="ECO:0007669"/>
    <property type="project" value="UniProtKB-SubCell"/>
</dbReference>
<dbReference type="Pfam" id="PF04515">
    <property type="entry name" value="Choline_transpo"/>
    <property type="match status" value="1"/>
</dbReference>
<reference evidence="8" key="1">
    <citation type="submission" date="2015-04" db="EMBL/GenBank/DDBJ databases">
        <title>The genome sequence of the plant pathogenic Rhizarian Plasmodiophora brassicae reveals insights in its biotrophic life cycle and the origin of chitin synthesis.</title>
        <authorList>
            <person name="Schwelm A."/>
            <person name="Fogelqvist J."/>
            <person name="Knaust A."/>
            <person name="Julke S."/>
            <person name="Lilja T."/>
            <person name="Dhandapani V."/>
            <person name="Bonilla-Rosso G."/>
            <person name="Karlsson M."/>
            <person name="Shevchenko A."/>
            <person name="Choi S.R."/>
            <person name="Kim H.G."/>
            <person name="Park J.Y."/>
            <person name="Lim Y.P."/>
            <person name="Ludwig-Muller J."/>
            <person name="Dixelius C."/>
        </authorList>
    </citation>
    <scope>NUCLEOTIDE SEQUENCE</scope>
    <source>
        <tissue evidence="8">Potato root galls</tissue>
    </source>
</reference>
<organism evidence="8">
    <name type="scientific">Spongospora subterranea</name>
    <dbReference type="NCBI Taxonomy" id="70186"/>
    <lineage>
        <taxon>Eukaryota</taxon>
        <taxon>Sar</taxon>
        <taxon>Rhizaria</taxon>
        <taxon>Endomyxa</taxon>
        <taxon>Phytomyxea</taxon>
        <taxon>Plasmodiophorida</taxon>
        <taxon>Plasmodiophoridae</taxon>
        <taxon>Spongospora</taxon>
    </lineage>
</organism>
<feature type="region of interest" description="Disordered" evidence="7">
    <location>
        <begin position="36"/>
        <end position="60"/>
    </location>
</feature>
<feature type="non-terminal residue" evidence="8">
    <location>
        <position position="1"/>
    </location>
</feature>
<protein>
    <recommendedName>
        <fullName evidence="6">Choline transporter-like protein</fullName>
    </recommendedName>
</protein>
<comment type="subcellular location">
    <subcellularLocation>
        <location evidence="6">Cell membrane</location>
        <topology evidence="6">Multi-pass membrane protein</topology>
    </subcellularLocation>
    <subcellularLocation>
        <location evidence="1">Membrane</location>
        <topology evidence="1">Multi-pass membrane protein</topology>
    </subcellularLocation>
</comment>
<feature type="transmembrane region" description="Helical" evidence="6">
    <location>
        <begin position="477"/>
        <end position="510"/>
    </location>
</feature>
<dbReference type="PANTHER" id="PTHR12385">
    <property type="entry name" value="CHOLINE TRANSPORTER-LIKE (SLC FAMILY 44)"/>
    <property type="match status" value="1"/>
</dbReference>
<comment type="similarity">
    <text evidence="2 6">Belongs to the CTL (choline transporter-like) family.</text>
</comment>
<feature type="transmembrane region" description="Helical" evidence="6">
    <location>
        <begin position="265"/>
        <end position="289"/>
    </location>
</feature>
<dbReference type="InterPro" id="IPR007603">
    <property type="entry name" value="Choline_transptr-like"/>
</dbReference>
<feature type="transmembrane region" description="Helical" evidence="6">
    <location>
        <begin position="381"/>
        <end position="401"/>
    </location>
</feature>